<organism evidence="14 15">
    <name type="scientific">Anaerobacillus alkaliphilus</name>
    <dbReference type="NCBI Taxonomy" id="1548597"/>
    <lineage>
        <taxon>Bacteria</taxon>
        <taxon>Bacillati</taxon>
        <taxon>Bacillota</taxon>
        <taxon>Bacilli</taxon>
        <taxon>Bacillales</taxon>
        <taxon>Bacillaceae</taxon>
        <taxon>Anaerobacillus</taxon>
    </lineage>
</organism>
<accession>A0A4Q0VPA6</accession>
<dbReference type="AlphaFoldDB" id="A0A4Q0VPA6"/>
<dbReference type="CDD" id="cd00118">
    <property type="entry name" value="LysM"/>
    <property type="match status" value="2"/>
</dbReference>
<evidence type="ECO:0000256" key="2">
    <source>
        <dbReference type="ARBA" id="ARBA00005992"/>
    </source>
</evidence>
<dbReference type="InterPro" id="IPR005490">
    <property type="entry name" value="LD_TPept_cat_dom"/>
</dbReference>
<evidence type="ECO:0000256" key="3">
    <source>
        <dbReference type="ARBA" id="ARBA00022679"/>
    </source>
</evidence>
<name>A0A4Q0VPA6_9BACI</name>
<dbReference type="Gene3D" id="3.10.350.10">
    <property type="entry name" value="LysM domain"/>
    <property type="match status" value="2"/>
</dbReference>
<dbReference type="GO" id="GO:0016740">
    <property type="term" value="F:transferase activity"/>
    <property type="evidence" value="ECO:0007669"/>
    <property type="project" value="UniProtKB-KW"/>
</dbReference>
<feature type="domain" description="L,D-TPase catalytic" evidence="13">
    <location>
        <begin position="288"/>
        <end position="412"/>
    </location>
</feature>
<dbReference type="PANTHER" id="PTHR30582:SF4">
    <property type="entry name" value="L,D-TRANSPEPTIDASE YQJB-RELATED"/>
    <property type="match status" value="1"/>
</dbReference>
<evidence type="ECO:0000256" key="5">
    <source>
        <dbReference type="ARBA" id="ARBA00022960"/>
    </source>
</evidence>
<dbReference type="RefSeq" id="WP_129080680.1">
    <property type="nucleotide sequence ID" value="NZ_QOUX01000047.1"/>
</dbReference>
<feature type="compositionally biased region" description="Polar residues" evidence="10">
    <location>
        <begin position="1"/>
        <end position="11"/>
    </location>
</feature>
<dbReference type="PROSITE" id="PS52029">
    <property type="entry name" value="LD_TPASE"/>
    <property type="match status" value="1"/>
</dbReference>
<dbReference type="Proteomes" id="UP000290649">
    <property type="component" value="Unassembled WGS sequence"/>
</dbReference>
<evidence type="ECO:0000313" key="15">
    <source>
        <dbReference type="Proteomes" id="UP000290649"/>
    </source>
</evidence>
<dbReference type="EMBL" id="QOUX01000047">
    <property type="protein sequence ID" value="RXI96712.1"/>
    <property type="molecule type" value="Genomic_DNA"/>
</dbReference>
<reference evidence="14 15" key="1">
    <citation type="journal article" date="2019" name="Int. J. Syst. Evol. Microbiol.">
        <title>Anaerobacillus alkaliphilus sp. nov., a novel alkaliphilic and moderately halophilic bacterium.</title>
        <authorList>
            <person name="Borsodi A.K."/>
            <person name="Aszalos J.M."/>
            <person name="Bihari P."/>
            <person name="Nagy I."/>
            <person name="Schumann P."/>
            <person name="Sproer C."/>
            <person name="Kovacs A.L."/>
            <person name="Boka K."/>
            <person name="Dobosy P."/>
            <person name="Ovari M."/>
            <person name="Szili-Kovacs T."/>
            <person name="Toth E."/>
        </authorList>
    </citation>
    <scope>NUCLEOTIDE SEQUENCE [LARGE SCALE GENOMIC DNA]</scope>
    <source>
        <strain evidence="14 15">B16-10</strain>
    </source>
</reference>
<dbReference type="Gene3D" id="2.40.440.10">
    <property type="entry name" value="L,D-transpeptidase catalytic domain-like"/>
    <property type="match status" value="1"/>
</dbReference>
<dbReference type="Pfam" id="PF01476">
    <property type="entry name" value="LysM"/>
    <property type="match status" value="2"/>
</dbReference>
<dbReference type="GO" id="GO:0008360">
    <property type="term" value="P:regulation of cell shape"/>
    <property type="evidence" value="ECO:0007669"/>
    <property type="project" value="UniProtKB-UniRule"/>
</dbReference>
<dbReference type="CDD" id="cd16913">
    <property type="entry name" value="YkuD_like"/>
    <property type="match status" value="1"/>
</dbReference>
<keyword evidence="7 9" id="KW-0961">Cell wall biogenesis/degradation</keyword>
<feature type="domain" description="LysM" evidence="12">
    <location>
        <begin position="226"/>
        <end position="274"/>
    </location>
</feature>
<evidence type="ECO:0000259" key="12">
    <source>
        <dbReference type="PROSITE" id="PS51782"/>
    </source>
</evidence>
<dbReference type="GO" id="GO:0071555">
    <property type="term" value="P:cell wall organization"/>
    <property type="evidence" value="ECO:0007669"/>
    <property type="project" value="UniProtKB-UniRule"/>
</dbReference>
<feature type="active site" description="Nucleophile" evidence="9">
    <location>
        <position position="388"/>
    </location>
</feature>
<feature type="active site" description="Proton donor/acceptor" evidence="9">
    <location>
        <position position="372"/>
    </location>
</feature>
<dbReference type="PANTHER" id="PTHR30582">
    <property type="entry name" value="L,D-TRANSPEPTIDASE"/>
    <property type="match status" value="1"/>
</dbReference>
<dbReference type="InterPro" id="IPR050979">
    <property type="entry name" value="LD-transpeptidase"/>
</dbReference>
<dbReference type="SUPFAM" id="SSF141523">
    <property type="entry name" value="L,D-transpeptidase catalytic domain-like"/>
    <property type="match status" value="1"/>
</dbReference>
<evidence type="ECO:0000256" key="7">
    <source>
        <dbReference type="ARBA" id="ARBA00023316"/>
    </source>
</evidence>
<keyword evidence="4" id="KW-0378">Hydrolase</keyword>
<dbReference type="SMART" id="SM00257">
    <property type="entry name" value="LysM"/>
    <property type="match status" value="2"/>
</dbReference>
<feature type="transmembrane region" description="Helical" evidence="11">
    <location>
        <begin position="26"/>
        <end position="48"/>
    </location>
</feature>
<keyword evidence="15" id="KW-1185">Reference proteome</keyword>
<evidence type="ECO:0000256" key="1">
    <source>
        <dbReference type="ARBA" id="ARBA00004752"/>
    </source>
</evidence>
<feature type="region of interest" description="Disordered" evidence="10">
    <location>
        <begin position="1"/>
        <end position="21"/>
    </location>
</feature>
<evidence type="ECO:0000259" key="13">
    <source>
        <dbReference type="PROSITE" id="PS52029"/>
    </source>
</evidence>
<dbReference type="FunFam" id="2.40.440.10:FF:000003">
    <property type="entry name" value="L,D-transpeptidase YciB"/>
    <property type="match status" value="1"/>
</dbReference>
<dbReference type="InterPro" id="IPR036779">
    <property type="entry name" value="LysM_dom_sf"/>
</dbReference>
<keyword evidence="3" id="KW-0808">Transferase</keyword>
<evidence type="ECO:0000256" key="11">
    <source>
        <dbReference type="SAM" id="Phobius"/>
    </source>
</evidence>
<comment type="similarity">
    <text evidence="2">Belongs to the YkuD family.</text>
</comment>
<keyword evidence="11" id="KW-1133">Transmembrane helix</keyword>
<evidence type="ECO:0000256" key="10">
    <source>
        <dbReference type="SAM" id="MobiDB-lite"/>
    </source>
</evidence>
<keyword evidence="11" id="KW-0472">Membrane</keyword>
<keyword evidence="5 9" id="KW-0133">Cell shape</keyword>
<dbReference type="PROSITE" id="PS51782">
    <property type="entry name" value="LYSM"/>
    <property type="match status" value="1"/>
</dbReference>
<dbReference type="GO" id="GO:0018104">
    <property type="term" value="P:peptidoglycan-protein cross-linking"/>
    <property type="evidence" value="ECO:0007669"/>
    <property type="project" value="TreeGrafter"/>
</dbReference>
<dbReference type="Pfam" id="PF03734">
    <property type="entry name" value="YkuD"/>
    <property type="match status" value="1"/>
</dbReference>
<comment type="pathway">
    <text evidence="8">Glycan biosynthesis.</text>
</comment>
<dbReference type="UniPathway" id="UPA00219"/>
<evidence type="ECO:0000256" key="8">
    <source>
        <dbReference type="ARBA" id="ARBA00060592"/>
    </source>
</evidence>
<dbReference type="GO" id="GO:0005576">
    <property type="term" value="C:extracellular region"/>
    <property type="evidence" value="ECO:0007669"/>
    <property type="project" value="TreeGrafter"/>
</dbReference>
<dbReference type="InterPro" id="IPR018392">
    <property type="entry name" value="LysM"/>
</dbReference>
<evidence type="ECO:0000256" key="9">
    <source>
        <dbReference type="PROSITE-ProRule" id="PRU01373"/>
    </source>
</evidence>
<dbReference type="GO" id="GO:0071972">
    <property type="term" value="F:peptidoglycan L,D-transpeptidase activity"/>
    <property type="evidence" value="ECO:0007669"/>
    <property type="project" value="TreeGrafter"/>
</dbReference>
<keyword evidence="6 9" id="KW-0573">Peptidoglycan synthesis</keyword>
<dbReference type="OrthoDB" id="9787225at2"/>
<sequence>MSKQDQSQQGYTPRKKRKKKPNGRRLFLPILLMVGIVYSLGVFSSNYLSFIKPSFVHSVQSQEELLEESNAPVVEEIHYPVPETLILVETIEEPSSEIEQGKEEKLVHSQKEEKKVTEAKVLEVKLEPKKQEPVIEKVVDEEPVVEQVIMVSEKKSEVEDKPVQAAANRVAVHEVQPKETLFSITMQYYLSGSFQGKVADFNGISNPETEVKAGMKLELPDPAILAFHQVKQGETLFSITMQYYQQGKFQEHLASYNGIKNPATDVKVGMVLKIPNLSIVKVEPKETYSLKINKGTNTLTVFRNGVVIKSFPIATGKSSSLTPEGTFKIVNKVEKPWFNPENIPGGDPRNPLGSHWLGLNVPGTKGYTYGIHGTNNPASIGTYASKGCIRMYNSDILWIYQNVPMQTTVEIVSK</sequence>
<gene>
    <name evidence="14" type="ORF">DS745_23735</name>
</gene>
<comment type="caution">
    <text evidence="14">The sequence shown here is derived from an EMBL/GenBank/DDBJ whole genome shotgun (WGS) entry which is preliminary data.</text>
</comment>
<comment type="pathway">
    <text evidence="1 9">Cell wall biogenesis; peptidoglycan biosynthesis.</text>
</comment>
<protein>
    <submittedName>
        <fullName evidence="14">LysM peptidoglycan-binding domain-containing protein</fullName>
    </submittedName>
</protein>
<dbReference type="SUPFAM" id="SSF54106">
    <property type="entry name" value="LysM domain"/>
    <property type="match status" value="1"/>
</dbReference>
<proteinExistence type="inferred from homology"/>
<keyword evidence="11" id="KW-0812">Transmembrane</keyword>
<evidence type="ECO:0000313" key="14">
    <source>
        <dbReference type="EMBL" id="RXI96712.1"/>
    </source>
</evidence>
<evidence type="ECO:0000256" key="4">
    <source>
        <dbReference type="ARBA" id="ARBA00022801"/>
    </source>
</evidence>
<dbReference type="InterPro" id="IPR038063">
    <property type="entry name" value="Transpep_catalytic_dom"/>
</dbReference>
<evidence type="ECO:0000256" key="6">
    <source>
        <dbReference type="ARBA" id="ARBA00022984"/>
    </source>
</evidence>